<gene>
    <name evidence="3" type="ORF">QBC35DRAFT_540624</name>
</gene>
<feature type="signal peptide" evidence="1">
    <location>
        <begin position="1"/>
        <end position="25"/>
    </location>
</feature>
<dbReference type="Proteomes" id="UP001302126">
    <property type="component" value="Unassembled WGS sequence"/>
</dbReference>
<evidence type="ECO:0000259" key="2">
    <source>
        <dbReference type="Pfam" id="PF14856"/>
    </source>
</evidence>
<protein>
    <submittedName>
        <fullName evidence="3">Necrosis-inducing factor-domain-containing protein</fullName>
    </submittedName>
</protein>
<evidence type="ECO:0000256" key="1">
    <source>
        <dbReference type="SAM" id="SignalP"/>
    </source>
</evidence>
<feature type="domain" description="Ecp2 effector protein-like" evidence="2">
    <location>
        <begin position="119"/>
        <end position="209"/>
    </location>
</feature>
<proteinExistence type="predicted"/>
<dbReference type="InterPro" id="IPR029226">
    <property type="entry name" value="Ecp2-like"/>
</dbReference>
<sequence length="270" mass="29840">MQHSKLTAAVASLLFAVAHTTPTAAKPPDPAPTLTFHHDGQDLTWIPSMEVFPFSTPVFDGNRIDGNASDDEPGIWYSPYTPEELGLSVPAIFGYNPGPHPENQGFPYKHKRATADRTCEDIDQYYWRGETTEASPQVKHCQVLHDNIVGNGTWSVYKGTQRTIATHASCAVGIEALYFNGPRVYWNYIGNENVREIVSASFDRIGWGDPPFAQSGYQWLPQVSTMELRQVGPLSHRRLVPKLPVNPTHSGQETVSSFGRGIKQYGAAVS</sequence>
<keyword evidence="1" id="KW-0732">Signal</keyword>
<reference evidence="3" key="2">
    <citation type="submission" date="2023-05" db="EMBL/GenBank/DDBJ databases">
        <authorList>
            <consortium name="Lawrence Berkeley National Laboratory"/>
            <person name="Steindorff A."/>
            <person name="Hensen N."/>
            <person name="Bonometti L."/>
            <person name="Westerberg I."/>
            <person name="Brannstrom I.O."/>
            <person name="Guillou S."/>
            <person name="Cros-Aarteil S."/>
            <person name="Calhoun S."/>
            <person name="Haridas S."/>
            <person name="Kuo A."/>
            <person name="Mondo S."/>
            <person name="Pangilinan J."/>
            <person name="Riley R."/>
            <person name="Labutti K."/>
            <person name="Andreopoulos B."/>
            <person name="Lipzen A."/>
            <person name="Chen C."/>
            <person name="Yanf M."/>
            <person name="Daum C."/>
            <person name="Ng V."/>
            <person name="Clum A."/>
            <person name="Ohm R."/>
            <person name="Martin F."/>
            <person name="Silar P."/>
            <person name="Natvig D."/>
            <person name="Lalanne C."/>
            <person name="Gautier V."/>
            <person name="Ament-Velasquez S.L."/>
            <person name="Kruys A."/>
            <person name="Hutchinson M.I."/>
            <person name="Powell A.J."/>
            <person name="Barry K."/>
            <person name="Miller A.N."/>
            <person name="Grigoriev I.V."/>
            <person name="Debuchy R."/>
            <person name="Gladieux P."/>
            <person name="Thoren M.H."/>
            <person name="Johannesson H."/>
        </authorList>
    </citation>
    <scope>NUCLEOTIDE SEQUENCE</scope>
    <source>
        <strain evidence="3">PSN309</strain>
    </source>
</reference>
<dbReference type="Pfam" id="PF14856">
    <property type="entry name" value="Hce2"/>
    <property type="match status" value="1"/>
</dbReference>
<keyword evidence="4" id="KW-1185">Reference proteome</keyword>
<dbReference type="EMBL" id="MU864496">
    <property type="protein sequence ID" value="KAK4184275.1"/>
    <property type="molecule type" value="Genomic_DNA"/>
</dbReference>
<evidence type="ECO:0000313" key="4">
    <source>
        <dbReference type="Proteomes" id="UP001302126"/>
    </source>
</evidence>
<dbReference type="AlphaFoldDB" id="A0AAN6WLT0"/>
<evidence type="ECO:0000313" key="3">
    <source>
        <dbReference type="EMBL" id="KAK4184275.1"/>
    </source>
</evidence>
<comment type="caution">
    <text evidence="3">The sequence shown here is derived from an EMBL/GenBank/DDBJ whole genome shotgun (WGS) entry which is preliminary data.</text>
</comment>
<organism evidence="3 4">
    <name type="scientific">Podospora australis</name>
    <dbReference type="NCBI Taxonomy" id="1536484"/>
    <lineage>
        <taxon>Eukaryota</taxon>
        <taxon>Fungi</taxon>
        <taxon>Dikarya</taxon>
        <taxon>Ascomycota</taxon>
        <taxon>Pezizomycotina</taxon>
        <taxon>Sordariomycetes</taxon>
        <taxon>Sordariomycetidae</taxon>
        <taxon>Sordariales</taxon>
        <taxon>Podosporaceae</taxon>
        <taxon>Podospora</taxon>
    </lineage>
</organism>
<reference evidence="3" key="1">
    <citation type="journal article" date="2023" name="Mol. Phylogenet. Evol.">
        <title>Genome-scale phylogeny and comparative genomics of the fungal order Sordariales.</title>
        <authorList>
            <person name="Hensen N."/>
            <person name="Bonometti L."/>
            <person name="Westerberg I."/>
            <person name="Brannstrom I.O."/>
            <person name="Guillou S."/>
            <person name="Cros-Aarteil S."/>
            <person name="Calhoun S."/>
            <person name="Haridas S."/>
            <person name="Kuo A."/>
            <person name="Mondo S."/>
            <person name="Pangilinan J."/>
            <person name="Riley R."/>
            <person name="LaButti K."/>
            <person name="Andreopoulos B."/>
            <person name="Lipzen A."/>
            <person name="Chen C."/>
            <person name="Yan M."/>
            <person name="Daum C."/>
            <person name="Ng V."/>
            <person name="Clum A."/>
            <person name="Steindorff A."/>
            <person name="Ohm R.A."/>
            <person name="Martin F."/>
            <person name="Silar P."/>
            <person name="Natvig D.O."/>
            <person name="Lalanne C."/>
            <person name="Gautier V."/>
            <person name="Ament-Velasquez S.L."/>
            <person name="Kruys A."/>
            <person name="Hutchinson M.I."/>
            <person name="Powell A.J."/>
            <person name="Barry K."/>
            <person name="Miller A.N."/>
            <person name="Grigoriev I.V."/>
            <person name="Debuchy R."/>
            <person name="Gladieux P."/>
            <person name="Hiltunen Thoren M."/>
            <person name="Johannesson H."/>
        </authorList>
    </citation>
    <scope>NUCLEOTIDE SEQUENCE</scope>
    <source>
        <strain evidence="3">PSN309</strain>
    </source>
</reference>
<accession>A0AAN6WLT0</accession>
<feature type="chain" id="PRO_5042839111" evidence="1">
    <location>
        <begin position="26"/>
        <end position="270"/>
    </location>
</feature>
<name>A0AAN6WLT0_9PEZI</name>